<evidence type="ECO:0000256" key="1">
    <source>
        <dbReference type="ARBA" id="ARBA00006926"/>
    </source>
</evidence>
<evidence type="ECO:0000256" key="2">
    <source>
        <dbReference type="ARBA" id="ARBA00022559"/>
    </source>
</evidence>
<dbReference type="InterPro" id="IPR000889">
    <property type="entry name" value="Glutathione_peroxidase"/>
</dbReference>
<evidence type="ECO:0000256" key="4">
    <source>
        <dbReference type="RuleBase" id="RU000499"/>
    </source>
</evidence>
<dbReference type="PANTHER" id="PTHR11592:SF134">
    <property type="entry name" value="PHOSPHOLIPID HYDROPEROXIDE GLUTATHIONE PEROXIDASE"/>
    <property type="match status" value="1"/>
</dbReference>
<dbReference type="Gene3D" id="3.40.30.10">
    <property type="entry name" value="Glutaredoxin"/>
    <property type="match status" value="1"/>
</dbReference>
<evidence type="ECO:0000313" key="5">
    <source>
        <dbReference type="EMBL" id="ENN81747.1"/>
    </source>
</evidence>
<keyword evidence="3 4" id="KW-0560">Oxidoreductase</keyword>
<dbReference type="CDD" id="cd00340">
    <property type="entry name" value="GSH_Peroxidase"/>
    <property type="match status" value="1"/>
</dbReference>
<dbReference type="PRINTS" id="PR01011">
    <property type="entry name" value="GLUTPROXDASE"/>
</dbReference>
<comment type="similarity">
    <text evidence="1 4">Belongs to the glutathione peroxidase family.</text>
</comment>
<keyword evidence="2 4" id="KW-0575">Peroxidase</keyword>
<dbReference type="PROSITE" id="PS00460">
    <property type="entry name" value="GLUTATHIONE_PEROXID_1"/>
    <property type="match status" value="1"/>
</dbReference>
<reference evidence="5" key="1">
    <citation type="journal article" date="2013" name="Genome Biol.">
        <title>Draft genome of the mountain pine beetle, Dendroctonus ponderosae Hopkins, a major forest pest.</title>
        <authorList>
            <person name="Keeling C.I."/>
            <person name="Yuen M.M."/>
            <person name="Liao N.Y."/>
            <person name="Docking T.R."/>
            <person name="Chan S.K."/>
            <person name="Taylor G.A."/>
            <person name="Palmquist D.L."/>
            <person name="Jackman S.D."/>
            <person name="Nguyen A."/>
            <person name="Li M."/>
            <person name="Henderson H."/>
            <person name="Janes J.K."/>
            <person name="Zhao Y."/>
            <person name="Pandoh P."/>
            <person name="Moore R."/>
            <person name="Sperling F.A."/>
            <person name="Huber D.P."/>
            <person name="Birol I."/>
            <person name="Jones S.J."/>
            <person name="Bohlmann J."/>
        </authorList>
    </citation>
    <scope>NUCLEOTIDE SEQUENCE</scope>
</reference>
<dbReference type="AlphaFoldDB" id="N6USM1"/>
<protein>
    <recommendedName>
        <fullName evidence="4">Glutathione peroxidase</fullName>
    </recommendedName>
</protein>
<dbReference type="InterPro" id="IPR036249">
    <property type="entry name" value="Thioredoxin-like_sf"/>
</dbReference>
<evidence type="ECO:0000256" key="3">
    <source>
        <dbReference type="ARBA" id="ARBA00023002"/>
    </source>
</evidence>
<dbReference type="HOGENOM" id="CLU_029507_0_1_1"/>
<dbReference type="SUPFAM" id="SSF52833">
    <property type="entry name" value="Thioredoxin-like"/>
    <property type="match status" value="1"/>
</dbReference>
<dbReference type="InterPro" id="IPR029759">
    <property type="entry name" value="GPX_AS"/>
</dbReference>
<dbReference type="PANTHER" id="PTHR11592">
    <property type="entry name" value="GLUTATHIONE PEROXIDASE"/>
    <property type="match status" value="1"/>
</dbReference>
<dbReference type="OMA" id="INESIMN"/>
<sequence>MKFAITLSAIAALIFCVLAGNPEDYTKAQSVYDFSAIDIHGKEVPLEKYKGNVLLIVNVASNCGLTERNYKQLNELYEKYEGKGLRILGDNQFLQQEPGTDKEIEEFTQKHGVKFDVFSKVDVNGDNAIPLYKFLKLKQPGTNATDSSIEWNFTKFIVDKDGQVVERDVPKKDPLELIPSIEKYI</sequence>
<dbReference type="Pfam" id="PF00255">
    <property type="entry name" value="GSHPx"/>
    <property type="match status" value="1"/>
</dbReference>
<organism evidence="5">
    <name type="scientific">Dendroctonus ponderosae</name>
    <name type="common">Mountain pine beetle</name>
    <dbReference type="NCBI Taxonomy" id="77166"/>
    <lineage>
        <taxon>Eukaryota</taxon>
        <taxon>Metazoa</taxon>
        <taxon>Ecdysozoa</taxon>
        <taxon>Arthropoda</taxon>
        <taxon>Hexapoda</taxon>
        <taxon>Insecta</taxon>
        <taxon>Pterygota</taxon>
        <taxon>Neoptera</taxon>
        <taxon>Endopterygota</taxon>
        <taxon>Coleoptera</taxon>
        <taxon>Polyphaga</taxon>
        <taxon>Cucujiformia</taxon>
        <taxon>Curculionidae</taxon>
        <taxon>Scolytinae</taxon>
        <taxon>Dendroctonus</taxon>
    </lineage>
</organism>
<dbReference type="OrthoDB" id="446890at2759"/>
<accession>N6USM1</accession>
<dbReference type="PROSITE" id="PS51355">
    <property type="entry name" value="GLUTATHIONE_PEROXID_3"/>
    <property type="match status" value="1"/>
</dbReference>
<dbReference type="EMBL" id="KB740065">
    <property type="protein sequence ID" value="ENN81747.1"/>
    <property type="molecule type" value="Genomic_DNA"/>
</dbReference>
<dbReference type="GO" id="GO:0004601">
    <property type="term" value="F:peroxidase activity"/>
    <property type="evidence" value="ECO:0007669"/>
    <property type="project" value="UniProtKB-KW"/>
</dbReference>
<feature type="non-terminal residue" evidence="5">
    <location>
        <position position="1"/>
    </location>
</feature>
<gene>
    <name evidence="5" type="ORF">YQE_01867</name>
</gene>
<dbReference type="PIRSF" id="PIRSF000303">
    <property type="entry name" value="Glutathion_perox"/>
    <property type="match status" value="1"/>
</dbReference>
<dbReference type="GO" id="GO:0006979">
    <property type="term" value="P:response to oxidative stress"/>
    <property type="evidence" value="ECO:0007669"/>
    <property type="project" value="InterPro"/>
</dbReference>
<name>N6USM1_DENPD</name>
<proteinExistence type="inferred from homology"/>
<dbReference type="FunFam" id="3.40.30.10:FF:000025">
    <property type="entry name" value="Glutathione peroxidase"/>
    <property type="match status" value="1"/>
</dbReference>